<dbReference type="InterPro" id="IPR036465">
    <property type="entry name" value="vWFA_dom_sf"/>
</dbReference>
<feature type="transmembrane region" description="Helical" evidence="6">
    <location>
        <begin position="582"/>
        <end position="608"/>
    </location>
</feature>
<keyword evidence="7" id="KW-0732">Signal</keyword>
<dbReference type="Proteomes" id="UP001596087">
    <property type="component" value="Unassembled WGS sequence"/>
</dbReference>
<proteinExistence type="predicted"/>
<dbReference type="Pfam" id="PF13519">
    <property type="entry name" value="VWA_2"/>
    <property type="match status" value="1"/>
</dbReference>
<dbReference type="CDD" id="cd00198">
    <property type="entry name" value="vWFA"/>
    <property type="match status" value="1"/>
</dbReference>
<evidence type="ECO:0000256" key="1">
    <source>
        <dbReference type="ARBA" id="ARBA00004651"/>
    </source>
</evidence>
<feature type="transmembrane region" description="Helical" evidence="6">
    <location>
        <begin position="447"/>
        <end position="466"/>
    </location>
</feature>
<keyword evidence="3 6" id="KW-0812">Transmembrane</keyword>
<dbReference type="Gene3D" id="1.20.81.30">
    <property type="entry name" value="Type II secretion system (T2SS), domain F"/>
    <property type="match status" value="1"/>
</dbReference>
<dbReference type="PROSITE" id="PS51318">
    <property type="entry name" value="TAT"/>
    <property type="match status" value="1"/>
</dbReference>
<evidence type="ECO:0000313" key="10">
    <source>
        <dbReference type="Proteomes" id="UP001596087"/>
    </source>
</evidence>
<dbReference type="PROSITE" id="PS50234">
    <property type="entry name" value="VWFA"/>
    <property type="match status" value="1"/>
</dbReference>
<evidence type="ECO:0000259" key="8">
    <source>
        <dbReference type="PROSITE" id="PS50234"/>
    </source>
</evidence>
<evidence type="ECO:0000256" key="6">
    <source>
        <dbReference type="SAM" id="Phobius"/>
    </source>
</evidence>
<comment type="caution">
    <text evidence="9">The sequence shown here is derived from an EMBL/GenBank/DDBJ whole genome shotgun (WGS) entry which is preliminary data.</text>
</comment>
<sequence length="650" mass="67610">MTRTSGTRRGVLRPGRAIVAAAAVVLLAGAPATATPEAGDAAITHVEPDAAGVQILVSVPADAEVDLEGVTVEIDGQDATATAALASTTDVQRTAVLTIDTSNSMKGERFAAAKQAALTFLDTVPDDVYVGIVTFDSTVEDALEPTLDRDAARTVVQGLELGPETALYDGIVDATALAGEDGQRSLLVLSDGADNNSKATLDDATKAVEDAEVLVDVVSLGQTGEDLAALEDVADAGQGQVIDADPAALKAAFSAEADVLARQVLVTAQVPDSVTAEEATVLVSLPSDTGPVSASAFSTIKAAPAEEVPAEQFVIPAADSGGFVLPTAAMYGGLVAIGIGLLALLIVFVPRKQGPLTAEETAATYTARTSGKRSAKRAKVEPDAALAGAKDAAAAVLAANQGFEAKVAARLEQAGSPFKPAEWLLIHTGIFIGAGAVGLLLGGGGLFLGLVFLALGAIIPWFWLGWKKNRRRKSFDGSLPNTLQLISGSLAAGLSLAQSVDTVVREGQEPIASEFRRALVETRLGVGLEDALEAVGQRFDSKDFAWVVMAIRIQRQVGGNLAELLDSVAETMREREYMRRQVAALAAEGKLSAWVLGGLPLIFLVYLYLSNREYVMPLFTEPIGWMMLLGGAVLLSVGIFWMSRLVKVEV</sequence>
<evidence type="ECO:0000256" key="4">
    <source>
        <dbReference type="ARBA" id="ARBA00022989"/>
    </source>
</evidence>
<dbReference type="InterPro" id="IPR002035">
    <property type="entry name" value="VWF_A"/>
</dbReference>
<evidence type="ECO:0000256" key="2">
    <source>
        <dbReference type="ARBA" id="ARBA00022475"/>
    </source>
</evidence>
<feature type="signal peptide" evidence="7">
    <location>
        <begin position="1"/>
        <end position="34"/>
    </location>
</feature>
<dbReference type="PANTHER" id="PTHR35007">
    <property type="entry name" value="INTEGRAL MEMBRANE PROTEIN-RELATED"/>
    <property type="match status" value="1"/>
</dbReference>
<dbReference type="InterPro" id="IPR042094">
    <property type="entry name" value="T2SS_GspF_sf"/>
</dbReference>
<reference evidence="10" key="1">
    <citation type="journal article" date="2019" name="Int. J. Syst. Evol. Microbiol.">
        <title>The Global Catalogue of Microorganisms (GCM) 10K type strain sequencing project: providing services to taxonomists for standard genome sequencing and annotation.</title>
        <authorList>
            <consortium name="The Broad Institute Genomics Platform"/>
            <consortium name="The Broad Institute Genome Sequencing Center for Infectious Disease"/>
            <person name="Wu L."/>
            <person name="Ma J."/>
        </authorList>
    </citation>
    <scope>NUCLEOTIDE SEQUENCE [LARGE SCALE GENOMIC DNA]</scope>
    <source>
        <strain evidence="10">DFY41</strain>
    </source>
</reference>
<comment type="subcellular location">
    <subcellularLocation>
        <location evidence="1">Cell membrane</location>
        <topology evidence="1">Multi-pass membrane protein</topology>
    </subcellularLocation>
</comment>
<gene>
    <name evidence="9" type="ORF">ACFPGP_20060</name>
</gene>
<keyword evidence="10" id="KW-1185">Reference proteome</keyword>
<keyword evidence="5 6" id="KW-0472">Membrane</keyword>
<evidence type="ECO:0000256" key="5">
    <source>
        <dbReference type="ARBA" id="ARBA00023136"/>
    </source>
</evidence>
<organism evidence="9 10">
    <name type="scientific">Nocardioides taihuensis</name>
    <dbReference type="NCBI Taxonomy" id="1835606"/>
    <lineage>
        <taxon>Bacteria</taxon>
        <taxon>Bacillati</taxon>
        <taxon>Actinomycetota</taxon>
        <taxon>Actinomycetes</taxon>
        <taxon>Propionibacteriales</taxon>
        <taxon>Nocardioidaceae</taxon>
        <taxon>Nocardioides</taxon>
    </lineage>
</organism>
<feature type="transmembrane region" description="Helical" evidence="6">
    <location>
        <begin position="328"/>
        <end position="349"/>
    </location>
</feature>
<dbReference type="InterPro" id="IPR018076">
    <property type="entry name" value="T2SS_GspF_dom"/>
</dbReference>
<evidence type="ECO:0000313" key="9">
    <source>
        <dbReference type="EMBL" id="MFC5178988.1"/>
    </source>
</evidence>
<name>A0ABW0BPT1_9ACTN</name>
<evidence type="ECO:0000256" key="3">
    <source>
        <dbReference type="ARBA" id="ARBA00022692"/>
    </source>
</evidence>
<feature type="transmembrane region" description="Helical" evidence="6">
    <location>
        <begin position="623"/>
        <end position="642"/>
    </location>
</feature>
<keyword evidence="4 6" id="KW-1133">Transmembrane helix</keyword>
<evidence type="ECO:0000256" key="7">
    <source>
        <dbReference type="SAM" id="SignalP"/>
    </source>
</evidence>
<protein>
    <submittedName>
        <fullName evidence="9">Type II secretion system F family protein</fullName>
    </submittedName>
</protein>
<feature type="chain" id="PRO_5045731602" evidence="7">
    <location>
        <begin position="35"/>
        <end position="650"/>
    </location>
</feature>
<keyword evidence="2" id="KW-1003">Cell membrane</keyword>
<dbReference type="PANTHER" id="PTHR35007:SF1">
    <property type="entry name" value="PILUS ASSEMBLY PROTEIN"/>
    <property type="match status" value="1"/>
</dbReference>
<dbReference type="Pfam" id="PF00482">
    <property type="entry name" value="T2SSF"/>
    <property type="match status" value="1"/>
</dbReference>
<dbReference type="SUPFAM" id="SSF53300">
    <property type="entry name" value="vWA-like"/>
    <property type="match status" value="1"/>
</dbReference>
<dbReference type="RefSeq" id="WP_378592812.1">
    <property type="nucleotide sequence ID" value="NZ_JBHSKD010000027.1"/>
</dbReference>
<dbReference type="EMBL" id="JBHSKD010000027">
    <property type="protein sequence ID" value="MFC5178988.1"/>
    <property type="molecule type" value="Genomic_DNA"/>
</dbReference>
<dbReference type="Gene3D" id="3.40.50.410">
    <property type="entry name" value="von Willebrand factor, type A domain"/>
    <property type="match status" value="1"/>
</dbReference>
<feature type="transmembrane region" description="Helical" evidence="6">
    <location>
        <begin position="423"/>
        <end position="441"/>
    </location>
</feature>
<accession>A0ABW0BPT1</accession>
<dbReference type="SMART" id="SM00327">
    <property type="entry name" value="VWA"/>
    <property type="match status" value="1"/>
</dbReference>
<dbReference type="InterPro" id="IPR006311">
    <property type="entry name" value="TAT_signal"/>
</dbReference>
<feature type="domain" description="VWFA" evidence="8">
    <location>
        <begin position="94"/>
        <end position="270"/>
    </location>
</feature>